<proteinExistence type="predicted"/>
<protein>
    <submittedName>
        <fullName evidence="1">Uncharacterized protein</fullName>
    </submittedName>
</protein>
<dbReference type="EMBL" id="GBRH01231100">
    <property type="protein sequence ID" value="JAD66795.1"/>
    <property type="molecule type" value="Transcribed_RNA"/>
</dbReference>
<dbReference type="AlphaFoldDB" id="A0A0A9C063"/>
<accession>A0A0A9C063</accession>
<sequence>MLPFYKIKATRFPALLDLLFNEAP</sequence>
<name>A0A0A9C063_ARUDO</name>
<organism evidence="1">
    <name type="scientific">Arundo donax</name>
    <name type="common">Giant reed</name>
    <name type="synonym">Donax arundinaceus</name>
    <dbReference type="NCBI Taxonomy" id="35708"/>
    <lineage>
        <taxon>Eukaryota</taxon>
        <taxon>Viridiplantae</taxon>
        <taxon>Streptophyta</taxon>
        <taxon>Embryophyta</taxon>
        <taxon>Tracheophyta</taxon>
        <taxon>Spermatophyta</taxon>
        <taxon>Magnoliopsida</taxon>
        <taxon>Liliopsida</taxon>
        <taxon>Poales</taxon>
        <taxon>Poaceae</taxon>
        <taxon>PACMAD clade</taxon>
        <taxon>Arundinoideae</taxon>
        <taxon>Arundineae</taxon>
        <taxon>Arundo</taxon>
    </lineage>
</organism>
<evidence type="ECO:0000313" key="1">
    <source>
        <dbReference type="EMBL" id="JAD66795.1"/>
    </source>
</evidence>
<reference evidence="1" key="1">
    <citation type="submission" date="2014-09" db="EMBL/GenBank/DDBJ databases">
        <authorList>
            <person name="Magalhaes I.L.F."/>
            <person name="Oliveira U."/>
            <person name="Santos F.R."/>
            <person name="Vidigal T.H.D.A."/>
            <person name="Brescovit A.D."/>
            <person name="Santos A.J."/>
        </authorList>
    </citation>
    <scope>NUCLEOTIDE SEQUENCE</scope>
    <source>
        <tissue evidence="1">Shoot tissue taken approximately 20 cm above the soil surface</tissue>
    </source>
</reference>
<reference evidence="1" key="2">
    <citation type="journal article" date="2015" name="Data Brief">
        <title>Shoot transcriptome of the giant reed, Arundo donax.</title>
        <authorList>
            <person name="Barrero R.A."/>
            <person name="Guerrero F.D."/>
            <person name="Moolhuijzen P."/>
            <person name="Goolsby J.A."/>
            <person name="Tidwell J."/>
            <person name="Bellgard S.E."/>
            <person name="Bellgard M.I."/>
        </authorList>
    </citation>
    <scope>NUCLEOTIDE SEQUENCE</scope>
    <source>
        <tissue evidence="1">Shoot tissue taken approximately 20 cm above the soil surface</tissue>
    </source>
</reference>